<dbReference type="FunFam" id="2.40.30.10:FF:000004">
    <property type="entry name" value="50S ribosomal protein L3"/>
    <property type="match status" value="1"/>
</dbReference>
<dbReference type="EMBL" id="MHIX01000026">
    <property type="protein sequence ID" value="OGY59056.1"/>
    <property type="molecule type" value="Genomic_DNA"/>
</dbReference>
<evidence type="ECO:0000256" key="3">
    <source>
        <dbReference type="ARBA" id="ARBA00022884"/>
    </source>
</evidence>
<dbReference type="GO" id="GO:0006412">
    <property type="term" value="P:translation"/>
    <property type="evidence" value="ECO:0007669"/>
    <property type="project" value="InterPro"/>
</dbReference>
<dbReference type="InterPro" id="IPR009000">
    <property type="entry name" value="Transl_B-barrel_sf"/>
</dbReference>
<dbReference type="AlphaFoldDB" id="A0A1G1Z4V9"/>
<evidence type="ECO:0000256" key="7">
    <source>
        <dbReference type="ARBA" id="ARBA00035457"/>
    </source>
</evidence>
<evidence type="ECO:0000256" key="2">
    <source>
        <dbReference type="ARBA" id="ARBA00022730"/>
    </source>
</evidence>
<accession>A0A1G1Z4V9</accession>
<keyword evidence="2" id="KW-0699">rRNA-binding</keyword>
<sequence>MKYITGKKVKMTQVFKDDKVIPVTVIAAEGLGNSETPEIKEGDKVKVSGTSKGRGFQGVVKRYGFHGGPKTHGQKNRLRAPGSIGSTAPQKVYPGRRMAGRMGGVKITVKNLRVVEINKEKQEILLQGAVPGNRKGKVKIYPKQ</sequence>
<proteinExistence type="inferred from homology"/>
<gene>
    <name evidence="9" type="ORF">A3F24_02625</name>
</gene>
<evidence type="ECO:0000256" key="8">
    <source>
        <dbReference type="SAM" id="MobiDB-lite"/>
    </source>
</evidence>
<comment type="similarity">
    <text evidence="1">Belongs to the universal ribosomal protein uL3 family.</text>
</comment>
<dbReference type="Gene3D" id="2.40.30.10">
    <property type="entry name" value="Translation factors"/>
    <property type="match status" value="1"/>
</dbReference>
<keyword evidence="4 9" id="KW-0689">Ribosomal protein</keyword>
<keyword evidence="3" id="KW-0694">RNA-binding</keyword>
<evidence type="ECO:0000256" key="4">
    <source>
        <dbReference type="ARBA" id="ARBA00022980"/>
    </source>
</evidence>
<dbReference type="Proteomes" id="UP000178515">
    <property type="component" value="Unassembled WGS sequence"/>
</dbReference>
<dbReference type="GO" id="GO:0019843">
    <property type="term" value="F:rRNA binding"/>
    <property type="evidence" value="ECO:0007669"/>
    <property type="project" value="UniProtKB-KW"/>
</dbReference>
<evidence type="ECO:0000256" key="6">
    <source>
        <dbReference type="ARBA" id="ARBA00035243"/>
    </source>
</evidence>
<dbReference type="PANTHER" id="PTHR11229">
    <property type="entry name" value="50S RIBOSOMAL PROTEIN L3"/>
    <property type="match status" value="1"/>
</dbReference>
<dbReference type="InterPro" id="IPR000597">
    <property type="entry name" value="Ribosomal_uL3"/>
</dbReference>
<organism evidence="9 10">
    <name type="scientific">Candidatus Colwellbacteria bacterium RIFCSPHIGHO2_12_FULL_44_17</name>
    <dbReference type="NCBI Taxonomy" id="1797689"/>
    <lineage>
        <taxon>Bacteria</taxon>
        <taxon>Candidatus Colwelliibacteriota</taxon>
    </lineage>
</organism>
<feature type="region of interest" description="Disordered" evidence="8">
    <location>
        <begin position="65"/>
        <end position="96"/>
    </location>
</feature>
<keyword evidence="5" id="KW-0687">Ribonucleoprotein</keyword>
<reference evidence="9 10" key="1">
    <citation type="journal article" date="2016" name="Nat. Commun.">
        <title>Thousands of microbial genomes shed light on interconnected biogeochemical processes in an aquifer system.</title>
        <authorList>
            <person name="Anantharaman K."/>
            <person name="Brown C.T."/>
            <person name="Hug L.A."/>
            <person name="Sharon I."/>
            <person name="Castelle C.J."/>
            <person name="Probst A.J."/>
            <person name="Thomas B.C."/>
            <person name="Singh A."/>
            <person name="Wilkins M.J."/>
            <person name="Karaoz U."/>
            <person name="Brodie E.L."/>
            <person name="Williams K.H."/>
            <person name="Hubbard S.S."/>
            <person name="Banfield J.F."/>
        </authorList>
    </citation>
    <scope>NUCLEOTIDE SEQUENCE [LARGE SCALE GENOMIC DNA]</scope>
</reference>
<evidence type="ECO:0000313" key="10">
    <source>
        <dbReference type="Proteomes" id="UP000178515"/>
    </source>
</evidence>
<evidence type="ECO:0000313" key="9">
    <source>
        <dbReference type="EMBL" id="OGY59056.1"/>
    </source>
</evidence>
<dbReference type="GO" id="GO:0022625">
    <property type="term" value="C:cytosolic large ribosomal subunit"/>
    <property type="evidence" value="ECO:0007669"/>
    <property type="project" value="TreeGrafter"/>
</dbReference>
<dbReference type="Pfam" id="PF00297">
    <property type="entry name" value="Ribosomal_L3"/>
    <property type="match status" value="1"/>
</dbReference>
<name>A0A1G1Z4V9_9BACT</name>
<comment type="caution">
    <text evidence="9">The sequence shown here is derived from an EMBL/GenBank/DDBJ whole genome shotgun (WGS) entry which is preliminary data.</text>
</comment>
<protein>
    <recommendedName>
        <fullName evidence="6">Large ribosomal subunit protein uL3</fullName>
    </recommendedName>
    <alternativeName>
        <fullName evidence="7">50S ribosomal protein L3</fullName>
    </alternativeName>
</protein>
<dbReference type="SUPFAM" id="SSF50447">
    <property type="entry name" value="Translation proteins"/>
    <property type="match status" value="1"/>
</dbReference>
<evidence type="ECO:0000256" key="5">
    <source>
        <dbReference type="ARBA" id="ARBA00023274"/>
    </source>
</evidence>
<dbReference type="STRING" id="1797689.A3F24_02625"/>
<dbReference type="GO" id="GO:0003735">
    <property type="term" value="F:structural constituent of ribosome"/>
    <property type="evidence" value="ECO:0007669"/>
    <property type="project" value="InterPro"/>
</dbReference>
<dbReference type="PANTHER" id="PTHR11229:SF16">
    <property type="entry name" value="LARGE RIBOSOMAL SUBUNIT PROTEIN UL3C"/>
    <property type="match status" value="1"/>
</dbReference>
<dbReference type="InterPro" id="IPR019927">
    <property type="entry name" value="Ribosomal_uL3_bac/org-type"/>
</dbReference>
<evidence type="ECO:0000256" key="1">
    <source>
        <dbReference type="ARBA" id="ARBA00006540"/>
    </source>
</evidence>